<proteinExistence type="predicted"/>
<accession>A0A2M4DBS0</accession>
<protein>
    <submittedName>
        <fullName evidence="1">Putative secreted protein</fullName>
    </submittedName>
</protein>
<sequence>MILPRIMHLLMRMTFRPTNCYRTGCTAIRRMNGMVLRSVKVVPGIARNRISVPSCGTVVTSESRLRWDYRPCWQSKNGTPRTVACLQGTHVPAKSLLRQSP</sequence>
<dbReference type="AlphaFoldDB" id="A0A2M4DBS0"/>
<dbReference type="EMBL" id="GGFL01010781">
    <property type="protein sequence ID" value="MBW74959.1"/>
    <property type="molecule type" value="Transcribed_RNA"/>
</dbReference>
<evidence type="ECO:0000313" key="1">
    <source>
        <dbReference type="EMBL" id="MBW74959.1"/>
    </source>
</evidence>
<name>A0A2M4DBS0_ANODA</name>
<reference evidence="1" key="1">
    <citation type="submission" date="2018-01" db="EMBL/GenBank/DDBJ databases">
        <title>An insight into the sialome of Amazonian anophelines.</title>
        <authorList>
            <person name="Ribeiro J.M."/>
            <person name="Scarpassa V."/>
            <person name="Calvo E."/>
        </authorList>
    </citation>
    <scope>NUCLEOTIDE SEQUENCE</scope>
</reference>
<organism evidence="1">
    <name type="scientific">Anopheles darlingi</name>
    <name type="common">Mosquito</name>
    <dbReference type="NCBI Taxonomy" id="43151"/>
    <lineage>
        <taxon>Eukaryota</taxon>
        <taxon>Metazoa</taxon>
        <taxon>Ecdysozoa</taxon>
        <taxon>Arthropoda</taxon>
        <taxon>Hexapoda</taxon>
        <taxon>Insecta</taxon>
        <taxon>Pterygota</taxon>
        <taxon>Neoptera</taxon>
        <taxon>Endopterygota</taxon>
        <taxon>Diptera</taxon>
        <taxon>Nematocera</taxon>
        <taxon>Culicoidea</taxon>
        <taxon>Culicidae</taxon>
        <taxon>Anophelinae</taxon>
        <taxon>Anopheles</taxon>
    </lineage>
</organism>